<feature type="transmembrane region" description="Helical" evidence="2">
    <location>
        <begin position="83"/>
        <end position="105"/>
    </location>
</feature>
<dbReference type="SUPFAM" id="SSF48317">
    <property type="entry name" value="Acid phosphatase/Vanadium-dependent haloperoxidase"/>
    <property type="match status" value="1"/>
</dbReference>
<name>A0A849HIR6_9MICO</name>
<dbReference type="Gene3D" id="1.20.144.10">
    <property type="entry name" value="Phosphatidic acid phosphatase type 2/haloperoxidase"/>
    <property type="match status" value="1"/>
</dbReference>
<feature type="transmembrane region" description="Helical" evidence="2">
    <location>
        <begin position="197"/>
        <end position="216"/>
    </location>
</feature>
<keyword evidence="2" id="KW-0812">Transmembrane</keyword>
<evidence type="ECO:0000256" key="1">
    <source>
        <dbReference type="SAM" id="MobiDB-lite"/>
    </source>
</evidence>
<dbReference type="AlphaFoldDB" id="A0A849HIR6"/>
<gene>
    <name evidence="4" type="ORF">HJG52_17700</name>
</gene>
<protein>
    <submittedName>
        <fullName evidence="4">Phosphatase PAP2 family protein</fullName>
    </submittedName>
</protein>
<organism evidence="4 5">
    <name type="scientific">Knoellia koreensis</name>
    <dbReference type="NCBI Taxonomy" id="2730921"/>
    <lineage>
        <taxon>Bacteria</taxon>
        <taxon>Bacillati</taxon>
        <taxon>Actinomycetota</taxon>
        <taxon>Actinomycetes</taxon>
        <taxon>Micrococcales</taxon>
        <taxon>Intrasporangiaceae</taxon>
        <taxon>Knoellia</taxon>
    </lineage>
</organism>
<dbReference type="SMART" id="SM00014">
    <property type="entry name" value="acidPPc"/>
    <property type="match status" value="1"/>
</dbReference>
<dbReference type="Proteomes" id="UP000588586">
    <property type="component" value="Unassembled WGS sequence"/>
</dbReference>
<dbReference type="EMBL" id="JABEPQ010000005">
    <property type="protein sequence ID" value="NNM47825.1"/>
    <property type="molecule type" value="Genomic_DNA"/>
</dbReference>
<evidence type="ECO:0000256" key="2">
    <source>
        <dbReference type="SAM" id="Phobius"/>
    </source>
</evidence>
<reference evidence="4 5" key="1">
    <citation type="submission" date="2020-04" db="EMBL/GenBank/DDBJ databases">
        <title>Knoellia sp. isolate from air conditioner.</title>
        <authorList>
            <person name="Chea S."/>
            <person name="Kim D.-U."/>
        </authorList>
    </citation>
    <scope>NUCLEOTIDE SEQUENCE [LARGE SCALE GENOMIC DNA]</scope>
    <source>
        <strain evidence="4 5">DB2414S</strain>
    </source>
</reference>
<dbReference type="InterPro" id="IPR000326">
    <property type="entry name" value="PAP2/HPO"/>
</dbReference>
<keyword evidence="2" id="KW-1133">Transmembrane helix</keyword>
<keyword evidence="2" id="KW-0472">Membrane</keyword>
<dbReference type="InterPro" id="IPR036938">
    <property type="entry name" value="PAP2/HPO_sf"/>
</dbReference>
<feature type="region of interest" description="Disordered" evidence="1">
    <location>
        <begin position="1"/>
        <end position="33"/>
    </location>
</feature>
<evidence type="ECO:0000313" key="5">
    <source>
        <dbReference type="Proteomes" id="UP000588586"/>
    </source>
</evidence>
<sequence>MLNPPPSPDTAVGPTTPLGPTTAPSGGRPDTPDRWAAGAREPLLAAALLLLTGAVAAETTLRADATGLSWFTGLNDGGVGHGVARILVMGGQFWLAGTVLALLAAFRGWVQRSLRPLLVAGVAMAGLEAAVWALKALTGRTAPSSGLNAVSAGGTSYPSGHAAAATFAMLLGVALLGHSCSGRPRRRWPRMPRMPSVVGGTGAVTVGVCTLVLGYHWPSDAVGGWLIGALAAGVAARWLRPSVRHRPRPAEGHGAHRKA</sequence>
<keyword evidence="5" id="KW-1185">Reference proteome</keyword>
<feature type="transmembrane region" description="Helical" evidence="2">
    <location>
        <begin position="157"/>
        <end position="176"/>
    </location>
</feature>
<feature type="transmembrane region" description="Helical" evidence="2">
    <location>
        <begin position="117"/>
        <end position="137"/>
    </location>
</feature>
<evidence type="ECO:0000313" key="4">
    <source>
        <dbReference type="EMBL" id="NNM47825.1"/>
    </source>
</evidence>
<feature type="domain" description="Phosphatidic acid phosphatase type 2/haloperoxidase" evidence="3">
    <location>
        <begin position="117"/>
        <end position="236"/>
    </location>
</feature>
<comment type="caution">
    <text evidence="4">The sequence shown here is derived from an EMBL/GenBank/DDBJ whole genome shotgun (WGS) entry which is preliminary data.</text>
</comment>
<dbReference type="Pfam" id="PF01569">
    <property type="entry name" value="PAP2"/>
    <property type="match status" value="1"/>
</dbReference>
<evidence type="ECO:0000259" key="3">
    <source>
        <dbReference type="SMART" id="SM00014"/>
    </source>
</evidence>
<feature type="transmembrane region" description="Helical" evidence="2">
    <location>
        <begin position="222"/>
        <end position="239"/>
    </location>
</feature>
<dbReference type="RefSeq" id="WP_171244959.1">
    <property type="nucleotide sequence ID" value="NZ_JABEPQ010000005.1"/>
</dbReference>
<feature type="compositionally biased region" description="Low complexity" evidence="1">
    <location>
        <begin position="13"/>
        <end position="27"/>
    </location>
</feature>
<proteinExistence type="predicted"/>
<accession>A0A849HIR6</accession>